<dbReference type="AlphaFoldDB" id="A0A2M8ELS9"/>
<dbReference type="SUPFAM" id="SSF140683">
    <property type="entry name" value="SP0561-like"/>
    <property type="match status" value="1"/>
</dbReference>
<dbReference type="Proteomes" id="UP000229756">
    <property type="component" value="Unassembled WGS sequence"/>
</dbReference>
<evidence type="ECO:0000313" key="2">
    <source>
        <dbReference type="EMBL" id="PJC23696.1"/>
    </source>
</evidence>
<name>A0A2M8ELS9_UNCKA</name>
<dbReference type="PANTHER" id="PTHR39341:SF1">
    <property type="entry name" value="DUF1858 DOMAIN-CONTAINING PROTEIN"/>
    <property type="match status" value="1"/>
</dbReference>
<organism evidence="2 3">
    <name type="scientific">candidate division WWE3 bacterium CG_4_9_14_0_2_um_filter_35_11</name>
    <dbReference type="NCBI Taxonomy" id="1975077"/>
    <lineage>
        <taxon>Bacteria</taxon>
        <taxon>Katanobacteria</taxon>
    </lineage>
</organism>
<evidence type="ECO:0000313" key="3">
    <source>
        <dbReference type="Proteomes" id="UP000229756"/>
    </source>
</evidence>
<dbReference type="InterPro" id="IPR038062">
    <property type="entry name" value="ScdA-like_N_sf"/>
</dbReference>
<dbReference type="InterPro" id="IPR023883">
    <property type="entry name" value="CHP03980_redox-disulphide"/>
</dbReference>
<dbReference type="PANTHER" id="PTHR39341">
    <property type="entry name" value="BSL7085 PROTEIN"/>
    <property type="match status" value="1"/>
</dbReference>
<comment type="caution">
    <text evidence="2">The sequence shown here is derived from an EMBL/GenBank/DDBJ whole genome shotgun (WGS) entry which is preliminary data.</text>
</comment>
<evidence type="ECO:0000259" key="1">
    <source>
        <dbReference type="Pfam" id="PF08984"/>
    </source>
</evidence>
<dbReference type="Gene3D" id="1.10.3910.10">
    <property type="entry name" value="SP0561-like"/>
    <property type="match status" value="1"/>
</dbReference>
<proteinExistence type="predicted"/>
<dbReference type="InterPro" id="IPR015077">
    <property type="entry name" value="DUF1858"/>
</dbReference>
<dbReference type="EMBL" id="PFSJ01000018">
    <property type="protein sequence ID" value="PJC23696.1"/>
    <property type="molecule type" value="Genomic_DNA"/>
</dbReference>
<dbReference type="Pfam" id="PF08984">
    <property type="entry name" value="DUF1858"/>
    <property type="match status" value="1"/>
</dbReference>
<gene>
    <name evidence="2" type="ORF">CO058_02205</name>
</gene>
<dbReference type="NCBIfam" id="TIGR03980">
    <property type="entry name" value="prismane_assoc"/>
    <property type="match status" value="1"/>
</dbReference>
<protein>
    <submittedName>
        <fullName evidence="2">Disulfide oxidoreductase</fullName>
    </submittedName>
</protein>
<feature type="domain" description="DUF1858" evidence="1">
    <location>
        <begin position="3"/>
        <end position="54"/>
    </location>
</feature>
<sequence length="74" mass="8162">MTITKDTNIAELVNLYPKAIEVFTAFGLHCVGCFASAFDTIGEGAQIHGMIDEEIKEMLEEVNVVLNNEKSQDD</sequence>
<reference evidence="3" key="1">
    <citation type="submission" date="2017-09" db="EMBL/GenBank/DDBJ databases">
        <title>Depth-based differentiation of microbial function through sediment-hosted aquifers and enrichment of novel symbionts in the deep terrestrial subsurface.</title>
        <authorList>
            <person name="Probst A.J."/>
            <person name="Ladd B."/>
            <person name="Jarett J.K."/>
            <person name="Geller-Mcgrath D.E."/>
            <person name="Sieber C.M.K."/>
            <person name="Emerson J.B."/>
            <person name="Anantharaman K."/>
            <person name="Thomas B.C."/>
            <person name="Malmstrom R."/>
            <person name="Stieglmeier M."/>
            <person name="Klingl A."/>
            <person name="Woyke T."/>
            <person name="Ryan C.M."/>
            <person name="Banfield J.F."/>
        </authorList>
    </citation>
    <scope>NUCLEOTIDE SEQUENCE [LARGE SCALE GENOMIC DNA]</scope>
</reference>
<accession>A0A2M8ELS9</accession>